<evidence type="ECO:0000313" key="1">
    <source>
        <dbReference type="EMBL" id="KAF9470811.1"/>
    </source>
</evidence>
<gene>
    <name evidence="1" type="ORF">BDN70DRAFT_648094</name>
</gene>
<sequence length="94" mass="10866">MRTLTCLSSGLFFSLIYPSVGWDLGLWMHARFRSVSLTGFPLAYWQLDELYIRRCRWCGYPGSVRVRKITARSGEQMILIAFLPRFLGTNIKTA</sequence>
<accession>A0A9P6CL76</accession>
<dbReference type="AlphaFoldDB" id="A0A9P6CL76"/>
<keyword evidence="2" id="KW-1185">Reference proteome</keyword>
<dbReference type="EMBL" id="MU155843">
    <property type="protein sequence ID" value="KAF9470811.1"/>
    <property type="molecule type" value="Genomic_DNA"/>
</dbReference>
<name>A0A9P6CL76_9AGAR</name>
<evidence type="ECO:0000313" key="2">
    <source>
        <dbReference type="Proteomes" id="UP000807469"/>
    </source>
</evidence>
<comment type="caution">
    <text evidence="1">The sequence shown here is derived from an EMBL/GenBank/DDBJ whole genome shotgun (WGS) entry which is preliminary data.</text>
</comment>
<proteinExistence type="predicted"/>
<dbReference type="Proteomes" id="UP000807469">
    <property type="component" value="Unassembled WGS sequence"/>
</dbReference>
<reference evidence="1" key="1">
    <citation type="submission" date="2020-11" db="EMBL/GenBank/DDBJ databases">
        <authorList>
            <consortium name="DOE Joint Genome Institute"/>
            <person name="Ahrendt S."/>
            <person name="Riley R."/>
            <person name="Andreopoulos W."/>
            <person name="Labutti K."/>
            <person name="Pangilinan J."/>
            <person name="Ruiz-Duenas F.J."/>
            <person name="Barrasa J.M."/>
            <person name="Sanchez-Garcia M."/>
            <person name="Camarero S."/>
            <person name="Miyauchi S."/>
            <person name="Serrano A."/>
            <person name="Linde D."/>
            <person name="Babiker R."/>
            <person name="Drula E."/>
            <person name="Ayuso-Fernandez I."/>
            <person name="Pacheco R."/>
            <person name="Padilla G."/>
            <person name="Ferreira P."/>
            <person name="Barriuso J."/>
            <person name="Kellner H."/>
            <person name="Castanera R."/>
            <person name="Alfaro M."/>
            <person name="Ramirez L."/>
            <person name="Pisabarro A.G."/>
            <person name="Kuo A."/>
            <person name="Tritt A."/>
            <person name="Lipzen A."/>
            <person name="He G."/>
            <person name="Yan M."/>
            <person name="Ng V."/>
            <person name="Cullen D."/>
            <person name="Martin F."/>
            <person name="Rosso M.-N."/>
            <person name="Henrissat B."/>
            <person name="Hibbett D."/>
            <person name="Martinez A.T."/>
            <person name="Grigoriev I.V."/>
        </authorList>
    </citation>
    <scope>NUCLEOTIDE SEQUENCE</scope>
    <source>
        <strain evidence="1">CIRM-BRFM 674</strain>
    </source>
</reference>
<protein>
    <submittedName>
        <fullName evidence="1">Uncharacterized protein</fullName>
    </submittedName>
</protein>
<organism evidence="1 2">
    <name type="scientific">Pholiota conissans</name>
    <dbReference type="NCBI Taxonomy" id="109636"/>
    <lineage>
        <taxon>Eukaryota</taxon>
        <taxon>Fungi</taxon>
        <taxon>Dikarya</taxon>
        <taxon>Basidiomycota</taxon>
        <taxon>Agaricomycotina</taxon>
        <taxon>Agaricomycetes</taxon>
        <taxon>Agaricomycetidae</taxon>
        <taxon>Agaricales</taxon>
        <taxon>Agaricineae</taxon>
        <taxon>Strophariaceae</taxon>
        <taxon>Pholiota</taxon>
    </lineage>
</organism>